<dbReference type="Proteomes" id="UP000324800">
    <property type="component" value="Unassembled WGS sequence"/>
</dbReference>
<comment type="caution">
    <text evidence="1">The sequence shown here is derived from an EMBL/GenBank/DDBJ whole genome shotgun (WGS) entry which is preliminary data.</text>
</comment>
<feature type="non-terminal residue" evidence="1">
    <location>
        <position position="373"/>
    </location>
</feature>
<dbReference type="InterPro" id="IPR032675">
    <property type="entry name" value="LRR_dom_sf"/>
</dbReference>
<reference evidence="1 2" key="1">
    <citation type="submission" date="2019-03" db="EMBL/GenBank/DDBJ databases">
        <title>Single cell metagenomics reveals metabolic interactions within the superorganism composed of flagellate Streblomastix strix and complex community of Bacteroidetes bacteria on its surface.</title>
        <authorList>
            <person name="Treitli S.C."/>
            <person name="Kolisko M."/>
            <person name="Husnik F."/>
            <person name="Keeling P."/>
            <person name="Hampl V."/>
        </authorList>
    </citation>
    <scope>NUCLEOTIDE SEQUENCE [LARGE SCALE GENOMIC DNA]</scope>
    <source>
        <strain evidence="1">ST1C</strain>
    </source>
</reference>
<organism evidence="1 2">
    <name type="scientific">Streblomastix strix</name>
    <dbReference type="NCBI Taxonomy" id="222440"/>
    <lineage>
        <taxon>Eukaryota</taxon>
        <taxon>Metamonada</taxon>
        <taxon>Preaxostyla</taxon>
        <taxon>Oxymonadida</taxon>
        <taxon>Streblomastigidae</taxon>
        <taxon>Streblomastix</taxon>
    </lineage>
</organism>
<evidence type="ECO:0000313" key="2">
    <source>
        <dbReference type="Proteomes" id="UP000324800"/>
    </source>
</evidence>
<dbReference type="AlphaFoldDB" id="A0A5J4U370"/>
<name>A0A5J4U370_9EUKA</name>
<sequence length="373" mass="40546">MKFKAKNLFKVLLFLVVAVTAIISLSIIKPIEKDNNSSDLQGAVYTRLTTNEIIYDNLRYAIDSGYDTRITQGVKYATVLGAVDKTVTEIVIPSSIYVTTTLNNGEILNNALLYVGKVGDNAFNTEVSNNAYPNLVAVQLGNVAVIGVSAFRNISRLTTFVHKDTSVITTRSPIMNNDMLIENQGISKCNNISMLRFYRAIDIADFGLRDNSSMILYLPTLGSFGFASFFNCGKGFYYGYASFEDCGQTNDYYYSIIDGAARINGCKPTAIIAGKITIPRTITHVVGTTSTTYPVTNIGQNAFAQNTAVKSLALQYGEGSDYSNLKVINGRAFVYGGLESVNFTGLNPDTSLAFGDAAFGYCPFVTVDLRTGL</sequence>
<dbReference type="EMBL" id="SNRW01020912">
    <property type="protein sequence ID" value="KAA6365047.1"/>
    <property type="molecule type" value="Genomic_DNA"/>
</dbReference>
<protein>
    <submittedName>
        <fullName evidence="1">Uncharacterized protein</fullName>
    </submittedName>
</protein>
<proteinExistence type="predicted"/>
<evidence type="ECO:0000313" key="1">
    <source>
        <dbReference type="EMBL" id="KAA6365047.1"/>
    </source>
</evidence>
<gene>
    <name evidence="1" type="ORF">EZS28_039425</name>
</gene>
<accession>A0A5J4U370</accession>
<dbReference type="Gene3D" id="3.80.10.10">
    <property type="entry name" value="Ribonuclease Inhibitor"/>
    <property type="match status" value="1"/>
</dbReference>